<keyword evidence="3" id="KW-1185">Reference proteome</keyword>
<feature type="signal peptide" evidence="1">
    <location>
        <begin position="1"/>
        <end position="25"/>
    </location>
</feature>
<proteinExistence type="predicted"/>
<evidence type="ECO:0000313" key="2">
    <source>
        <dbReference type="EMBL" id="WXA93305.1"/>
    </source>
</evidence>
<name>A0ABZ2K867_9BACT</name>
<organism evidence="2 3">
    <name type="scientific">Pendulispora brunnea</name>
    <dbReference type="NCBI Taxonomy" id="2905690"/>
    <lineage>
        <taxon>Bacteria</taxon>
        <taxon>Pseudomonadati</taxon>
        <taxon>Myxococcota</taxon>
        <taxon>Myxococcia</taxon>
        <taxon>Myxococcales</taxon>
        <taxon>Sorangiineae</taxon>
        <taxon>Pendulisporaceae</taxon>
        <taxon>Pendulispora</taxon>
    </lineage>
</organism>
<evidence type="ECO:0000256" key="1">
    <source>
        <dbReference type="SAM" id="SignalP"/>
    </source>
</evidence>
<dbReference type="Proteomes" id="UP001379533">
    <property type="component" value="Chromosome"/>
</dbReference>
<reference evidence="2 3" key="1">
    <citation type="submission" date="2021-12" db="EMBL/GenBank/DDBJ databases">
        <title>Discovery of the Pendulisporaceae a myxobacterial family with distinct sporulation behavior and unique specialized metabolism.</title>
        <authorList>
            <person name="Garcia R."/>
            <person name="Popoff A."/>
            <person name="Bader C.D."/>
            <person name="Loehr J."/>
            <person name="Walesch S."/>
            <person name="Walt C."/>
            <person name="Boldt J."/>
            <person name="Bunk B."/>
            <person name="Haeckl F.J.F.P.J."/>
            <person name="Gunesch A.P."/>
            <person name="Birkelbach J."/>
            <person name="Nuebel U."/>
            <person name="Pietschmann T."/>
            <person name="Bach T."/>
            <person name="Mueller R."/>
        </authorList>
    </citation>
    <scope>NUCLEOTIDE SEQUENCE [LARGE SCALE GENOMIC DNA]</scope>
    <source>
        <strain evidence="2 3">MSr12523</strain>
    </source>
</reference>
<evidence type="ECO:0000313" key="3">
    <source>
        <dbReference type="Proteomes" id="UP001379533"/>
    </source>
</evidence>
<keyword evidence="1" id="KW-0732">Signal</keyword>
<evidence type="ECO:0008006" key="4">
    <source>
        <dbReference type="Google" id="ProtNLM"/>
    </source>
</evidence>
<dbReference type="RefSeq" id="WP_394843906.1">
    <property type="nucleotide sequence ID" value="NZ_CP089982.1"/>
</dbReference>
<feature type="chain" id="PRO_5046331675" description="Lipoprotein" evidence="1">
    <location>
        <begin position="26"/>
        <end position="149"/>
    </location>
</feature>
<dbReference type="EMBL" id="CP089982">
    <property type="protein sequence ID" value="WXA93305.1"/>
    <property type="molecule type" value="Genomic_DNA"/>
</dbReference>
<protein>
    <recommendedName>
        <fullName evidence="4">Lipoprotein</fullName>
    </recommendedName>
</protein>
<sequence>MSTFVRLSSLSFLFAALLSSMNGCSSSDDDASVRRACIDLGDAVVDAYVRCGVSRQQAYDAYYQQAGANCSRVVEIRDEGQLRQSCLPYLQKITCLELSGNYPSSCQGQLMTNSADLHGGSLESSAVSVDGGPLSSLMSSASGELRASP</sequence>
<accession>A0ABZ2K867</accession>
<gene>
    <name evidence="2" type="ORF">LZC95_43490</name>
</gene>